<keyword evidence="2" id="KW-1185">Reference proteome</keyword>
<dbReference type="Gene3D" id="1.10.150.240">
    <property type="entry name" value="Putative phosphatase, domain 2"/>
    <property type="match status" value="1"/>
</dbReference>
<dbReference type="SUPFAM" id="SSF56784">
    <property type="entry name" value="HAD-like"/>
    <property type="match status" value="1"/>
</dbReference>
<dbReference type="InterPro" id="IPR023214">
    <property type="entry name" value="HAD_sf"/>
</dbReference>
<sequence>MTASIHHIVFDIGKVLIHYDPNIPYSRLIPDAAERKWFFDNVCTHDWNVEQDRGRTWADAEALLIEAHPTREEHIRAFRKYWHEMVPHAYEDSVAIMEALIAEGRDVTMLTNFASDTFREAQKRFSFLTKPRGVTVSGDVGLIKPDIAIYETHTRSFSLEPAATIFVDDAPANVEGARAAGWNAVLFTGADKLRSDLADYGVRAR</sequence>
<dbReference type="RefSeq" id="WP_039844219.1">
    <property type="nucleotide sequence ID" value="NZ_CP006877.1"/>
</dbReference>
<proteinExistence type="predicted"/>
<dbReference type="HOGENOM" id="CLU_045011_9_1_5"/>
<dbReference type="EMBL" id="CP006877">
    <property type="protein sequence ID" value="AJD40397.1"/>
    <property type="molecule type" value="Genomic_DNA"/>
</dbReference>
<dbReference type="InterPro" id="IPR041492">
    <property type="entry name" value="HAD_2"/>
</dbReference>
<dbReference type="PANTHER" id="PTHR43611:SF3">
    <property type="entry name" value="FLAVIN MONONUCLEOTIDE HYDROLASE 1, CHLOROPLATIC"/>
    <property type="match status" value="1"/>
</dbReference>
<dbReference type="CDD" id="cd02603">
    <property type="entry name" value="HAD_sEH-N_like"/>
    <property type="match status" value="1"/>
</dbReference>
<dbReference type="KEGG" id="rga:RGR602_CH01037"/>
<protein>
    <submittedName>
        <fullName evidence="1">HAD superfamily hydrolase protein</fullName>
    </submittedName>
</protein>
<evidence type="ECO:0000313" key="2">
    <source>
        <dbReference type="Proteomes" id="UP000031368"/>
    </source>
</evidence>
<dbReference type="InterPro" id="IPR023198">
    <property type="entry name" value="PGP-like_dom2"/>
</dbReference>
<dbReference type="GO" id="GO:0016787">
    <property type="term" value="F:hydrolase activity"/>
    <property type="evidence" value="ECO:0007669"/>
    <property type="project" value="UniProtKB-KW"/>
</dbReference>
<keyword evidence="1" id="KW-0378">Hydrolase</keyword>
<evidence type="ECO:0000313" key="1">
    <source>
        <dbReference type="EMBL" id="AJD40397.1"/>
    </source>
</evidence>
<organism evidence="1 2">
    <name type="scientific">Rhizobium gallicum bv. gallicum R602sp</name>
    <dbReference type="NCBI Taxonomy" id="1041138"/>
    <lineage>
        <taxon>Bacteria</taxon>
        <taxon>Pseudomonadati</taxon>
        <taxon>Pseudomonadota</taxon>
        <taxon>Alphaproteobacteria</taxon>
        <taxon>Hyphomicrobiales</taxon>
        <taxon>Rhizobiaceae</taxon>
        <taxon>Rhizobium/Agrobacterium group</taxon>
        <taxon>Rhizobium</taxon>
    </lineage>
</organism>
<dbReference type="PANTHER" id="PTHR43611">
    <property type="entry name" value="ALPHA-D-GLUCOSE 1-PHOSPHATE PHOSPHATASE"/>
    <property type="match status" value="1"/>
</dbReference>
<name>A0A0B4X1F1_9HYPH</name>
<dbReference type="AlphaFoldDB" id="A0A0B4X1F1"/>
<dbReference type="InterPro" id="IPR036412">
    <property type="entry name" value="HAD-like_sf"/>
</dbReference>
<accession>A0A0B4X1F1</accession>
<dbReference type="NCBIfam" id="TIGR01509">
    <property type="entry name" value="HAD-SF-IA-v3"/>
    <property type="match status" value="1"/>
</dbReference>
<dbReference type="Pfam" id="PF13419">
    <property type="entry name" value="HAD_2"/>
    <property type="match status" value="1"/>
</dbReference>
<dbReference type="SFLD" id="SFLDG01129">
    <property type="entry name" value="C1.5:_HAD__Beta-PGM__Phosphata"/>
    <property type="match status" value="1"/>
</dbReference>
<dbReference type="Proteomes" id="UP000031368">
    <property type="component" value="Chromosome"/>
</dbReference>
<reference evidence="1 2" key="1">
    <citation type="submission" date="2013-11" db="EMBL/GenBank/DDBJ databases">
        <title>Complete genome sequence of Rhizobium gallicum bv. gallicum R602.</title>
        <authorList>
            <person name="Bustos P."/>
            <person name="Santamaria R.I."/>
            <person name="Lozano L."/>
            <person name="Acosta J.L."/>
            <person name="Ormeno-Orrillo E."/>
            <person name="Rogel M.A."/>
            <person name="Romero D."/>
            <person name="Cevallos M.A."/>
            <person name="Martinez-Romero E."/>
            <person name="Gonzalez V."/>
        </authorList>
    </citation>
    <scope>NUCLEOTIDE SEQUENCE [LARGE SCALE GENOMIC DNA]</scope>
    <source>
        <strain evidence="1 2">R602</strain>
    </source>
</reference>
<dbReference type="InterPro" id="IPR006439">
    <property type="entry name" value="HAD-SF_hydro_IA"/>
</dbReference>
<dbReference type="SFLD" id="SFLDS00003">
    <property type="entry name" value="Haloacid_Dehalogenase"/>
    <property type="match status" value="1"/>
</dbReference>
<gene>
    <name evidence="1" type="ORF">RGR602_CH01037</name>
</gene>
<dbReference type="Gene3D" id="3.40.50.1000">
    <property type="entry name" value="HAD superfamily/HAD-like"/>
    <property type="match status" value="1"/>
</dbReference>